<evidence type="ECO:0000313" key="2">
    <source>
        <dbReference type="EMBL" id="WLD57376.1"/>
    </source>
</evidence>
<feature type="transmembrane region" description="Helical" evidence="1">
    <location>
        <begin position="382"/>
        <end position="406"/>
    </location>
</feature>
<feature type="transmembrane region" description="Helical" evidence="1">
    <location>
        <begin position="356"/>
        <end position="376"/>
    </location>
</feature>
<dbReference type="Gene3D" id="1.20.1640.10">
    <property type="entry name" value="Multidrug efflux transporter AcrB transmembrane domain"/>
    <property type="match status" value="1"/>
</dbReference>
<dbReference type="PANTHER" id="PTHR32063">
    <property type="match status" value="1"/>
</dbReference>
<dbReference type="PANTHER" id="PTHR32063:SF33">
    <property type="entry name" value="RND SUPERFAMILY EFFLUX PUMP PERMEASE COMPONENT"/>
    <property type="match status" value="1"/>
</dbReference>
<dbReference type="InterPro" id="IPR001036">
    <property type="entry name" value="Acrflvin-R"/>
</dbReference>
<dbReference type="Gene3D" id="3.30.2090.10">
    <property type="entry name" value="Multidrug efflux transporter AcrB TolC docking domain, DN and DC subdomains"/>
    <property type="match status" value="1"/>
</dbReference>
<dbReference type="Gene3D" id="3.30.70.1440">
    <property type="entry name" value="Multidrug efflux transporter AcrB pore domain"/>
    <property type="match status" value="1"/>
</dbReference>
<organism evidence="2">
    <name type="scientific">Salinispirillum sp. LH 10-3-1</name>
    <dbReference type="NCBI Taxonomy" id="2952525"/>
    <lineage>
        <taxon>Bacteria</taxon>
        <taxon>Pseudomonadati</taxon>
        <taxon>Pseudomonadota</taxon>
        <taxon>Gammaproteobacteria</taxon>
        <taxon>Oceanospirillales</taxon>
        <taxon>Saccharospirillaceae</taxon>
        <taxon>Salinispirillum</taxon>
    </lineage>
</organism>
<evidence type="ECO:0000256" key="1">
    <source>
        <dbReference type="SAM" id="Phobius"/>
    </source>
</evidence>
<protein>
    <submittedName>
        <fullName evidence="2">Efflux RND transporter permease subunit</fullName>
    </submittedName>
</protein>
<keyword evidence="1" id="KW-0812">Transmembrane</keyword>
<keyword evidence="1" id="KW-1133">Transmembrane helix</keyword>
<name>A0AB38YE54_9GAMM</name>
<dbReference type="InterPro" id="IPR027463">
    <property type="entry name" value="AcrB_DN_DC_subdom"/>
</dbReference>
<dbReference type="AlphaFoldDB" id="A0AB38YE54"/>
<dbReference type="RefSeq" id="WP_304994662.1">
    <property type="nucleotide sequence ID" value="NZ_CP101717.1"/>
</dbReference>
<dbReference type="SUPFAM" id="SSF82866">
    <property type="entry name" value="Multidrug efflux transporter AcrB transmembrane domain"/>
    <property type="match status" value="1"/>
</dbReference>
<dbReference type="EMBL" id="CP101717">
    <property type="protein sequence ID" value="WLD57376.1"/>
    <property type="molecule type" value="Genomic_DNA"/>
</dbReference>
<dbReference type="GO" id="GO:0042910">
    <property type="term" value="F:xenobiotic transmembrane transporter activity"/>
    <property type="evidence" value="ECO:0007669"/>
    <property type="project" value="TreeGrafter"/>
</dbReference>
<dbReference type="GO" id="GO:0005886">
    <property type="term" value="C:plasma membrane"/>
    <property type="evidence" value="ECO:0007669"/>
    <property type="project" value="TreeGrafter"/>
</dbReference>
<sequence length="509" mass="55966">MRSNGVVYPVTGFGWGGVVPFSMDLEVEDDRVQADARFIEGTSPEAIEAFVGEMKRSLEATDEHFSVEHGAPVVQDLYYEYDLDARYVFFMARLPLRDDRAFSNSEFLAYWEADVARPQTLERLRINSESGGGASSSQLNLRLVGDNPDNLVAATQVLKRALEQRGDLRNIDDSLPDSNRQLILTLTPQARALGVSEQDLASQVAMAMDGVVVQSFTQFGQQVDLRLRLDSATRQRLDVVDWMMIRLPGGQQLPLRELASFREREELSAIYQVNGQQSVTVTADPISDDISAQTLQADIQANIMPNILAQYGLSARYETGQDAADLLDNLVFAGWVAAALIYLILAWMFQSYSWPIAVMLSIPLGMTGAIAGHWIMGLDLTFLSIFGLFGLAGIVINGSIVLIVRYREMLVEGYDRHEAIVEACCQRFRPVVLTTMTTVAGLVPILFESSVQAQLVRSMATSLAFGLAYGSVLVLIVVPCFLIMYKVPHHGVTDCIGGCCGTPQPTTDG</sequence>
<proteinExistence type="predicted"/>
<reference evidence="2" key="1">
    <citation type="submission" date="2022-07" db="EMBL/GenBank/DDBJ databases">
        <title>Complete genome sequence of Salinispirillum sp. LH10-3-1 capable of multiple carbohydrate inversion isolated from a soda lake.</title>
        <authorList>
            <person name="Liu J."/>
            <person name="Zhai Y."/>
            <person name="Zhang H."/>
            <person name="Yang H."/>
            <person name="Qu J."/>
            <person name="Li J."/>
        </authorList>
    </citation>
    <scope>NUCLEOTIDE SEQUENCE</scope>
    <source>
        <strain evidence="2">LH 10-3-1</strain>
    </source>
</reference>
<dbReference type="SUPFAM" id="SSF82714">
    <property type="entry name" value="Multidrug efflux transporter AcrB TolC docking domain, DN and DC subdomains"/>
    <property type="match status" value="1"/>
</dbReference>
<gene>
    <name evidence="2" type="ORF">NFC81_11690</name>
</gene>
<keyword evidence="1" id="KW-0472">Membrane</keyword>
<feature type="transmembrane region" description="Helical" evidence="1">
    <location>
        <begin position="330"/>
        <end position="349"/>
    </location>
</feature>
<feature type="transmembrane region" description="Helical" evidence="1">
    <location>
        <begin position="459"/>
        <end position="483"/>
    </location>
</feature>
<dbReference type="Gene3D" id="3.30.70.1430">
    <property type="entry name" value="Multidrug efflux transporter AcrB pore domain"/>
    <property type="match status" value="1"/>
</dbReference>
<accession>A0AB38YE54</accession>
<dbReference type="Pfam" id="PF00873">
    <property type="entry name" value="ACR_tran"/>
    <property type="match status" value="1"/>
</dbReference>